<accession>A0ABX2F3I3</accession>
<dbReference type="EMBL" id="JAAATY010000008">
    <property type="protein sequence ID" value="NRN65899.1"/>
    <property type="molecule type" value="Genomic_DNA"/>
</dbReference>
<feature type="region of interest" description="Disordered" evidence="1">
    <location>
        <begin position="480"/>
        <end position="535"/>
    </location>
</feature>
<comment type="caution">
    <text evidence="2">The sequence shown here is derived from an EMBL/GenBank/DDBJ whole genome shotgun (WGS) entry which is preliminary data.</text>
</comment>
<feature type="compositionally biased region" description="Low complexity" evidence="1">
    <location>
        <begin position="292"/>
        <end position="305"/>
    </location>
</feature>
<organism evidence="2 3">
    <name type="scientific">Kibdelosporangium persicum</name>
    <dbReference type="NCBI Taxonomy" id="2698649"/>
    <lineage>
        <taxon>Bacteria</taxon>
        <taxon>Bacillati</taxon>
        <taxon>Actinomycetota</taxon>
        <taxon>Actinomycetes</taxon>
        <taxon>Pseudonocardiales</taxon>
        <taxon>Pseudonocardiaceae</taxon>
        <taxon>Kibdelosporangium</taxon>
    </lineage>
</organism>
<sequence>MDAVKKAHVCDNGEQTKDVTPQSQSPLDIVPVAERAEVAERFWDGSMTSVKADLTREVNQRFADKGLKGLQNRLRYLKGKKNLSSREMAELHLLAQGIAKAKEHNKQATRPAPPIAAQDAVDITRDVTPVTTSDKPSGMPEAPEVNVPDQIRDAARRLASRPGRWASSGWVSLTALRDQLPHVDRAEFDKAITELSLHDPDASLIPEENQKTLTDRDRDAAVKLGGEAKHLISFLSHRQDDPDALQRVRAQGVAASSDDDLVAAMHTQGVGDELYREIRREERRRSQQAPVTRADTATAATADQTLSRTPADNRQFDKPRTITSKGDVTPAAAKTPPRRRTTRDATSTADTNTPSTPTQKRGQTKPISDPFNGGRTPADNREEHIQGQIVQAYRDLLTVRPGRDWVGLDELRARLNRDLSKEEVDQALKCLSRTKTANIVPESNRKALTDDDHAAAVRIGGEDNHLIAIAPETLAQLDNRVDAADRPVNRTKKGRDTPDLNRGRQRPGSNPGSARPSTPQSLAVNHDENEKPKRPVTLNVKGVTGQGERVVQAYLTATCPVCAGSVYLSGQGRQGDTTRLTGTCSGGHLLHFDHTIR</sequence>
<protein>
    <recommendedName>
        <fullName evidence="4">DUF222 domain-containing protein</fullName>
    </recommendedName>
</protein>
<reference evidence="2 3" key="1">
    <citation type="submission" date="2020-01" db="EMBL/GenBank/DDBJ databases">
        <title>Kibdelosporangium persica a novel Actinomycetes from a hot desert in Iran.</title>
        <authorList>
            <person name="Safaei N."/>
            <person name="Zaburannyi N."/>
            <person name="Mueller R."/>
            <person name="Wink J."/>
        </authorList>
    </citation>
    <scope>NUCLEOTIDE SEQUENCE [LARGE SCALE GENOMIC DNA]</scope>
    <source>
        <strain evidence="2 3">4NS15</strain>
    </source>
</reference>
<gene>
    <name evidence="2" type="ORF">GC106_31150</name>
</gene>
<feature type="region of interest" description="Disordered" evidence="1">
    <location>
        <begin position="1"/>
        <end position="24"/>
    </location>
</feature>
<proteinExistence type="predicted"/>
<feature type="region of interest" description="Disordered" evidence="1">
    <location>
        <begin position="281"/>
        <end position="381"/>
    </location>
</feature>
<feature type="compositionally biased region" description="Low complexity" evidence="1">
    <location>
        <begin position="344"/>
        <end position="353"/>
    </location>
</feature>
<evidence type="ECO:0000313" key="2">
    <source>
        <dbReference type="EMBL" id="NRN65899.1"/>
    </source>
</evidence>
<feature type="compositionally biased region" description="Polar residues" evidence="1">
    <location>
        <begin position="507"/>
        <end position="523"/>
    </location>
</feature>
<keyword evidence="3" id="KW-1185">Reference proteome</keyword>
<feature type="compositionally biased region" description="Basic and acidic residues" evidence="1">
    <location>
        <begin position="480"/>
        <end position="502"/>
    </location>
</feature>
<feature type="compositionally biased region" description="Basic and acidic residues" evidence="1">
    <location>
        <begin position="1"/>
        <end position="17"/>
    </location>
</feature>
<evidence type="ECO:0000313" key="3">
    <source>
        <dbReference type="Proteomes" id="UP000763557"/>
    </source>
</evidence>
<evidence type="ECO:0000256" key="1">
    <source>
        <dbReference type="SAM" id="MobiDB-lite"/>
    </source>
</evidence>
<dbReference type="Proteomes" id="UP000763557">
    <property type="component" value="Unassembled WGS sequence"/>
</dbReference>
<name>A0ABX2F3I3_9PSEU</name>
<evidence type="ECO:0008006" key="4">
    <source>
        <dbReference type="Google" id="ProtNLM"/>
    </source>
</evidence>